<dbReference type="OrthoDB" id="5444252at2"/>
<gene>
    <name evidence="2" type="ordered locus">Daes_0467</name>
</gene>
<dbReference type="AlphaFoldDB" id="E6VXN0"/>
<dbReference type="Proteomes" id="UP000002191">
    <property type="component" value="Chromosome"/>
</dbReference>
<dbReference type="EMBL" id="CP002431">
    <property type="protein sequence ID" value="ADU61488.1"/>
    <property type="molecule type" value="Genomic_DNA"/>
</dbReference>
<organism evidence="2 3">
    <name type="scientific">Pseudodesulfovibrio aespoeensis (strain ATCC 700646 / DSM 10631 / Aspo-2)</name>
    <name type="common">Desulfovibrio aespoeensis</name>
    <dbReference type="NCBI Taxonomy" id="643562"/>
    <lineage>
        <taxon>Bacteria</taxon>
        <taxon>Pseudomonadati</taxon>
        <taxon>Thermodesulfobacteriota</taxon>
        <taxon>Desulfovibrionia</taxon>
        <taxon>Desulfovibrionales</taxon>
        <taxon>Desulfovibrionaceae</taxon>
    </lineage>
</organism>
<dbReference type="Pfam" id="PF04865">
    <property type="entry name" value="Baseplate_J"/>
    <property type="match status" value="1"/>
</dbReference>
<evidence type="ECO:0000313" key="3">
    <source>
        <dbReference type="Proteomes" id="UP000002191"/>
    </source>
</evidence>
<accession>E6VXN0</accession>
<dbReference type="KEGG" id="das:Daes_0467"/>
<reference evidence="2 3" key="2">
    <citation type="journal article" date="2014" name="Genome Announc.">
        <title>Complete Genome Sequence of the Subsurface, Mesophilic Sulfate-Reducing Bacterium Desulfovibrio aespoeensis Aspo-2.</title>
        <authorList>
            <person name="Pedersen K."/>
            <person name="Bengtsson A."/>
            <person name="Edlund J."/>
            <person name="Rabe L."/>
            <person name="Hazen T."/>
            <person name="Chakraborty R."/>
            <person name="Goodwin L."/>
            <person name="Shapiro N."/>
        </authorList>
    </citation>
    <scope>NUCLEOTIDE SEQUENCE [LARGE SCALE GENOMIC DNA]</scope>
    <source>
        <strain evidence="3">ATCC 700646 / DSM 10631 / Aspo-2</strain>
    </source>
</reference>
<dbReference type="InterPro" id="IPR006949">
    <property type="entry name" value="Barrel_Baseplate_J-like"/>
</dbReference>
<dbReference type="eggNOG" id="COG3299">
    <property type="taxonomic scope" value="Bacteria"/>
</dbReference>
<keyword evidence="3" id="KW-1185">Reference proteome</keyword>
<dbReference type="HOGENOM" id="CLU_058632_0_0_7"/>
<name>E6VXN0_PSEA9</name>
<dbReference type="InterPro" id="IPR052399">
    <property type="entry name" value="Phage_Baseplate_Assmbl_Protein"/>
</dbReference>
<reference evidence="3" key="1">
    <citation type="submission" date="2010-12" db="EMBL/GenBank/DDBJ databases">
        <title>Complete sequence of Desulfovibrio aespoeensis Aspo-2.</title>
        <authorList>
            <consortium name="US DOE Joint Genome Institute"/>
            <person name="Lucas S."/>
            <person name="Copeland A."/>
            <person name="Lapidus A."/>
            <person name="Cheng J.-F."/>
            <person name="Goodwin L."/>
            <person name="Pitluck S."/>
            <person name="Chertkov O."/>
            <person name="Misra M."/>
            <person name="Detter J.C."/>
            <person name="Han C."/>
            <person name="Tapia R."/>
            <person name="Land M."/>
            <person name="Hauser L."/>
            <person name="Kyrpides N."/>
            <person name="Ivanova N."/>
            <person name="Ovchinnikova G."/>
            <person name="Pedersen K."/>
            <person name="Jagevall S."/>
            <person name="Hazen T."/>
            <person name="Woyke T."/>
        </authorList>
    </citation>
    <scope>NUCLEOTIDE SEQUENCE [LARGE SCALE GENOMIC DNA]</scope>
    <source>
        <strain evidence="3">ATCC 700646 / DSM 10631 / Aspo-2</strain>
    </source>
</reference>
<dbReference type="PANTHER" id="PTHR37829:SF3">
    <property type="entry name" value="PROTEIN JAYE-RELATED"/>
    <property type="match status" value="1"/>
</dbReference>
<proteinExistence type="predicted"/>
<dbReference type="PANTHER" id="PTHR37829">
    <property type="entry name" value="PHAGE-LIKE ELEMENT PBSX PROTEIN XKDT"/>
    <property type="match status" value="1"/>
</dbReference>
<evidence type="ECO:0000259" key="1">
    <source>
        <dbReference type="Pfam" id="PF04865"/>
    </source>
</evidence>
<dbReference type="RefSeq" id="WP_013513425.1">
    <property type="nucleotide sequence ID" value="NC_014844.1"/>
</dbReference>
<sequence>MSDKLFEGMLKEAGVPVTEAEMEARWKAINEAEGSLITNDSAWSPFWRLITAIVTTPCKSLVSLLVTKALPNLFLQYAAGTWLDVYAWGVDLTRKASAKAQGVATFTRAASAGALTIPTGTLIESPTLDGYIYRLVVDQDTVCPDGVLTFTAPVTAQQAGSAYNLGPGYYSILPSPIPGISSVTNGADWLTTPGADEETDEELRLRSRNQFSAVGQYHHDAAYKAIIAGYAGIRTDYLYFEHDGPRGPGTANCYIILDTGAPPQEFVDNINAFVRDSGNHGHGDDMICYPMPETPYDLASTVHPVPNLSEDRCAALVQDVEDMIRCAFRQNSDFNVSKTWPHSRFSFSRLDQDLHAALPDLLSVEFDRTEDIVSVMDLPVLGSLTVALGGA</sequence>
<evidence type="ECO:0000313" key="2">
    <source>
        <dbReference type="EMBL" id="ADU61488.1"/>
    </source>
</evidence>
<feature type="domain" description="Baseplate protein J-like barrel" evidence="1">
    <location>
        <begin position="104"/>
        <end position="190"/>
    </location>
</feature>
<protein>
    <submittedName>
        <fullName evidence="2">Baseplate J family protein</fullName>
    </submittedName>
</protein>
<dbReference type="STRING" id="643562.Daes_0467"/>